<evidence type="ECO:0000313" key="2">
    <source>
        <dbReference type="EMBL" id="MCI70728.1"/>
    </source>
</evidence>
<feature type="region of interest" description="Disordered" evidence="1">
    <location>
        <begin position="1"/>
        <end position="20"/>
    </location>
</feature>
<proteinExistence type="predicted"/>
<name>A0A392UCF4_9FABA</name>
<dbReference type="EMBL" id="LXQA010781841">
    <property type="protein sequence ID" value="MCI70728.1"/>
    <property type="molecule type" value="Genomic_DNA"/>
</dbReference>
<dbReference type="AlphaFoldDB" id="A0A392UCF4"/>
<accession>A0A392UCF4</accession>
<evidence type="ECO:0000313" key="3">
    <source>
        <dbReference type="Proteomes" id="UP000265520"/>
    </source>
</evidence>
<sequence length="27" mass="2762">MATTNAGTAPPRTLSEKEAAIQMMVAA</sequence>
<comment type="caution">
    <text evidence="2">The sequence shown here is derived from an EMBL/GenBank/DDBJ whole genome shotgun (WGS) entry which is preliminary data.</text>
</comment>
<keyword evidence="3" id="KW-1185">Reference proteome</keyword>
<organism evidence="2 3">
    <name type="scientific">Trifolium medium</name>
    <dbReference type="NCBI Taxonomy" id="97028"/>
    <lineage>
        <taxon>Eukaryota</taxon>
        <taxon>Viridiplantae</taxon>
        <taxon>Streptophyta</taxon>
        <taxon>Embryophyta</taxon>
        <taxon>Tracheophyta</taxon>
        <taxon>Spermatophyta</taxon>
        <taxon>Magnoliopsida</taxon>
        <taxon>eudicotyledons</taxon>
        <taxon>Gunneridae</taxon>
        <taxon>Pentapetalae</taxon>
        <taxon>rosids</taxon>
        <taxon>fabids</taxon>
        <taxon>Fabales</taxon>
        <taxon>Fabaceae</taxon>
        <taxon>Papilionoideae</taxon>
        <taxon>50 kb inversion clade</taxon>
        <taxon>NPAAA clade</taxon>
        <taxon>Hologalegina</taxon>
        <taxon>IRL clade</taxon>
        <taxon>Trifolieae</taxon>
        <taxon>Trifolium</taxon>
    </lineage>
</organism>
<feature type="non-terminal residue" evidence="2">
    <location>
        <position position="27"/>
    </location>
</feature>
<dbReference type="Proteomes" id="UP000265520">
    <property type="component" value="Unassembled WGS sequence"/>
</dbReference>
<protein>
    <submittedName>
        <fullName evidence="2">Uncharacterized protein</fullName>
    </submittedName>
</protein>
<reference evidence="2 3" key="1">
    <citation type="journal article" date="2018" name="Front. Plant Sci.">
        <title>Red Clover (Trifolium pratense) and Zigzag Clover (T. medium) - A Picture of Genomic Similarities and Differences.</title>
        <authorList>
            <person name="Dluhosova J."/>
            <person name="Istvanek J."/>
            <person name="Nedelnik J."/>
            <person name="Repkova J."/>
        </authorList>
    </citation>
    <scope>NUCLEOTIDE SEQUENCE [LARGE SCALE GENOMIC DNA]</scope>
    <source>
        <strain evidence="3">cv. 10/8</strain>
        <tissue evidence="2">Leaf</tissue>
    </source>
</reference>
<evidence type="ECO:0000256" key="1">
    <source>
        <dbReference type="SAM" id="MobiDB-lite"/>
    </source>
</evidence>